<dbReference type="OrthoDB" id="9757939at2"/>
<evidence type="ECO:0000259" key="2">
    <source>
        <dbReference type="Pfam" id="PF20736"/>
    </source>
</evidence>
<keyword evidence="1" id="KW-0732">Signal</keyword>
<sequence>MNRNATPLLLLFLIAFSACHYRTAPELPGTSSSVEAREISLGGVLAEKLNGFTPIDTAVQGSQPIAIEGILNLQEQVTEMVEKKEPAISDSLLNEWKSMAEEADLNFEHFSGVDLKNWVALNDSLLKYTGLVCFADELEKVFYNSQSPDVVTEEAIKSTCYTRRYDRIYVNVYNNSTLNFKHTTGGDVRLIQDTNYPDDGEITFRVEMDDSRYMDLYIRIPEWAEYAAVTVLGVKYPTHPGEYTEVAKKWKNGDEVKVVLGLKPAVIKNEVGQFAFEYGPLFMTYEQDSTLTGAPQTGDPLQYLQFVSPAGKMPTFTFSGYQDHTLVLQPFYAETNGNRRTAWIQGE</sequence>
<dbReference type="AlphaFoldDB" id="A0A419W5N1"/>
<comment type="caution">
    <text evidence="3">The sequence shown here is derived from an EMBL/GenBank/DDBJ whole genome shotgun (WGS) entry which is preliminary data.</text>
</comment>
<organism evidence="3 4">
    <name type="scientific">Mangrovibacterium diazotrophicum</name>
    <dbReference type="NCBI Taxonomy" id="1261403"/>
    <lineage>
        <taxon>Bacteria</taxon>
        <taxon>Pseudomonadati</taxon>
        <taxon>Bacteroidota</taxon>
        <taxon>Bacteroidia</taxon>
        <taxon>Marinilabiliales</taxon>
        <taxon>Prolixibacteraceae</taxon>
        <taxon>Mangrovibacterium</taxon>
    </lineage>
</organism>
<evidence type="ECO:0000256" key="1">
    <source>
        <dbReference type="SAM" id="SignalP"/>
    </source>
</evidence>
<dbReference type="RefSeq" id="WP_120272122.1">
    <property type="nucleotide sequence ID" value="NZ_RAPN01000001.1"/>
</dbReference>
<dbReference type="PANTHER" id="PTHR43465">
    <property type="entry name" value="DUF1680 DOMAIN PROTEIN (AFU_ORTHOLOGUE AFUA_1G08910)"/>
    <property type="match status" value="1"/>
</dbReference>
<evidence type="ECO:0000313" key="4">
    <source>
        <dbReference type="Proteomes" id="UP000283387"/>
    </source>
</evidence>
<name>A0A419W5N1_9BACT</name>
<dbReference type="Proteomes" id="UP000283387">
    <property type="component" value="Unassembled WGS sequence"/>
</dbReference>
<evidence type="ECO:0000313" key="3">
    <source>
        <dbReference type="EMBL" id="RKD90746.1"/>
    </source>
</evidence>
<protein>
    <submittedName>
        <fullName evidence="3">Beta-L-arabinofuranosidase (Glycosyl hydrolase family 127)</fullName>
    </submittedName>
</protein>
<dbReference type="PANTHER" id="PTHR43465:SF2">
    <property type="entry name" value="DUF1680 DOMAIN PROTEIN (AFU_ORTHOLOGUE AFUA_1G08910)"/>
    <property type="match status" value="1"/>
</dbReference>
<proteinExistence type="predicted"/>
<accession>A0A419W5N1</accession>
<keyword evidence="3" id="KW-0378">Hydrolase</keyword>
<dbReference type="PROSITE" id="PS51257">
    <property type="entry name" value="PROKAR_LIPOPROTEIN"/>
    <property type="match status" value="1"/>
</dbReference>
<dbReference type="InterPro" id="IPR049174">
    <property type="entry name" value="Beta-AFase-like"/>
</dbReference>
<dbReference type="EMBL" id="RAPN01000001">
    <property type="protein sequence ID" value="RKD90746.1"/>
    <property type="molecule type" value="Genomic_DNA"/>
</dbReference>
<keyword evidence="4" id="KW-1185">Reference proteome</keyword>
<dbReference type="InterPro" id="IPR049046">
    <property type="entry name" value="Beta-AFase-like_GH127_middle"/>
</dbReference>
<feature type="domain" description="Non-reducing end beta-L-arabinofuranosidase-like GH127 middle" evidence="2">
    <location>
        <begin position="168"/>
        <end position="260"/>
    </location>
</feature>
<dbReference type="GO" id="GO:0016787">
    <property type="term" value="F:hydrolase activity"/>
    <property type="evidence" value="ECO:0007669"/>
    <property type="project" value="UniProtKB-KW"/>
</dbReference>
<feature type="signal peptide" evidence="1">
    <location>
        <begin position="1"/>
        <end position="20"/>
    </location>
</feature>
<reference evidence="3 4" key="1">
    <citation type="submission" date="2018-09" db="EMBL/GenBank/DDBJ databases">
        <title>Genomic Encyclopedia of Archaeal and Bacterial Type Strains, Phase II (KMG-II): from individual species to whole genera.</title>
        <authorList>
            <person name="Goeker M."/>
        </authorList>
    </citation>
    <scope>NUCLEOTIDE SEQUENCE [LARGE SCALE GENOMIC DNA]</scope>
    <source>
        <strain evidence="3 4">DSM 27148</strain>
    </source>
</reference>
<dbReference type="Pfam" id="PF20736">
    <property type="entry name" value="Glyco_hydro127M"/>
    <property type="match status" value="1"/>
</dbReference>
<feature type="chain" id="PRO_5019577411" evidence="1">
    <location>
        <begin position="21"/>
        <end position="347"/>
    </location>
</feature>
<gene>
    <name evidence="3" type="ORF">BC643_1089</name>
</gene>